<reference evidence="2 3" key="1">
    <citation type="submission" date="2024-10" db="EMBL/GenBank/DDBJ databases">
        <title>The Natural Products Discovery Center: Release of the First 8490 Sequenced Strains for Exploring Actinobacteria Biosynthetic Diversity.</title>
        <authorList>
            <person name="Kalkreuter E."/>
            <person name="Kautsar S.A."/>
            <person name="Yang D."/>
            <person name="Bader C.D."/>
            <person name="Teijaro C.N."/>
            <person name="Fluegel L."/>
            <person name="Davis C.M."/>
            <person name="Simpson J.R."/>
            <person name="Lauterbach L."/>
            <person name="Steele A.D."/>
            <person name="Gui C."/>
            <person name="Meng S."/>
            <person name="Li G."/>
            <person name="Viehrig K."/>
            <person name="Ye F."/>
            <person name="Su P."/>
            <person name="Kiefer A.F."/>
            <person name="Nichols A."/>
            <person name="Cepeda A.J."/>
            <person name="Yan W."/>
            <person name="Fan B."/>
            <person name="Jiang Y."/>
            <person name="Adhikari A."/>
            <person name="Zheng C.-J."/>
            <person name="Schuster L."/>
            <person name="Cowan T.M."/>
            <person name="Smanski M.J."/>
            <person name="Chevrette M.G."/>
            <person name="De Carvalho L.P.S."/>
            <person name="Shen B."/>
        </authorList>
    </citation>
    <scope>NUCLEOTIDE SEQUENCE [LARGE SCALE GENOMIC DNA]</scope>
    <source>
        <strain evidence="2 3">NPDC002593</strain>
    </source>
</reference>
<sequence length="393" mass="43649">MTLSTGRRVGPLSGVRVLDLTHVLNGPFCTMLLAHMGADVIKIEHGAGDRFRHSWMPTDADRDGYESLVVNANKRCITLNLKDSRGGELFERLVAESDVVVENFSVGVMDRLGYGYDRLQQINPRIVYARSSGYGNDGPYADVPAFAVTIMAMSGWTDSAWKNSGHPGSKPLGMGDEAAGISMALGICAALVERERTGKGSSLDVSMQEAQMGFMVSSFHTLFEKQDVATVPAQCVDGYVSFHMPDLDDRRWSRFCTSMGHPEGIDDPLFTTVADRRTNFAQLMDRVRKWVRERTRNELWETFRTEKIPGAPVLGLDEVIEDDHIRKRGAFLAVDHPEAGRLTMLRPWIRFDGHDTTIRHAGPAIGEHNEEVFGELFAMSTEDVQRLSAEGVL</sequence>
<accession>A0ABW6RZ90</accession>
<gene>
    <name evidence="2" type="ORF">ACFYXQ_16080</name>
</gene>
<protein>
    <submittedName>
        <fullName evidence="2">CaiB/BaiF CoA transferase family protein</fullName>
    </submittedName>
</protein>
<evidence type="ECO:0000313" key="3">
    <source>
        <dbReference type="Proteomes" id="UP001601992"/>
    </source>
</evidence>
<dbReference type="EMBL" id="JBIAQY010000004">
    <property type="protein sequence ID" value="MFF3569289.1"/>
    <property type="molecule type" value="Genomic_DNA"/>
</dbReference>
<dbReference type="InterPro" id="IPR050483">
    <property type="entry name" value="CoA-transferase_III_domain"/>
</dbReference>
<dbReference type="PANTHER" id="PTHR48207:SF3">
    <property type="entry name" value="SUCCINATE--HYDROXYMETHYLGLUTARATE COA-TRANSFERASE"/>
    <property type="match status" value="1"/>
</dbReference>
<dbReference type="InterPro" id="IPR003673">
    <property type="entry name" value="CoA-Trfase_fam_III"/>
</dbReference>
<dbReference type="InterPro" id="IPR044855">
    <property type="entry name" value="CoA-Trfase_III_dom3_sf"/>
</dbReference>
<comment type="caution">
    <text evidence="2">The sequence shown here is derived from an EMBL/GenBank/DDBJ whole genome shotgun (WGS) entry which is preliminary data.</text>
</comment>
<keyword evidence="3" id="KW-1185">Reference proteome</keyword>
<dbReference type="PANTHER" id="PTHR48207">
    <property type="entry name" value="SUCCINATE--HYDROXYMETHYLGLUTARATE COA-TRANSFERASE"/>
    <property type="match status" value="1"/>
</dbReference>
<dbReference type="Gene3D" id="3.30.1540.10">
    <property type="entry name" value="formyl-coa transferase, domain 3"/>
    <property type="match status" value="1"/>
</dbReference>
<dbReference type="Pfam" id="PF02515">
    <property type="entry name" value="CoA_transf_3"/>
    <property type="match status" value="1"/>
</dbReference>
<dbReference type="RefSeq" id="WP_387404083.1">
    <property type="nucleotide sequence ID" value="NZ_JBIAQY010000004.1"/>
</dbReference>
<evidence type="ECO:0000256" key="1">
    <source>
        <dbReference type="ARBA" id="ARBA00022679"/>
    </source>
</evidence>
<dbReference type="Proteomes" id="UP001601992">
    <property type="component" value="Unassembled WGS sequence"/>
</dbReference>
<dbReference type="InterPro" id="IPR023606">
    <property type="entry name" value="CoA-Trfase_III_dom_1_sf"/>
</dbReference>
<name>A0ABW6RZ90_9NOCA</name>
<dbReference type="Gene3D" id="3.40.50.10540">
    <property type="entry name" value="Crotonobetainyl-coa:carnitine coa-transferase, domain 1"/>
    <property type="match status" value="1"/>
</dbReference>
<dbReference type="SUPFAM" id="SSF89796">
    <property type="entry name" value="CoA-transferase family III (CaiB/BaiF)"/>
    <property type="match status" value="1"/>
</dbReference>
<keyword evidence="1 2" id="KW-0808">Transferase</keyword>
<evidence type="ECO:0000313" key="2">
    <source>
        <dbReference type="EMBL" id="MFF3569289.1"/>
    </source>
</evidence>
<dbReference type="GO" id="GO:0016740">
    <property type="term" value="F:transferase activity"/>
    <property type="evidence" value="ECO:0007669"/>
    <property type="project" value="UniProtKB-KW"/>
</dbReference>
<organism evidence="2 3">
    <name type="scientific">Nocardia jiangxiensis</name>
    <dbReference type="NCBI Taxonomy" id="282685"/>
    <lineage>
        <taxon>Bacteria</taxon>
        <taxon>Bacillati</taxon>
        <taxon>Actinomycetota</taxon>
        <taxon>Actinomycetes</taxon>
        <taxon>Mycobacteriales</taxon>
        <taxon>Nocardiaceae</taxon>
        <taxon>Nocardia</taxon>
    </lineage>
</organism>
<proteinExistence type="predicted"/>